<gene>
    <name evidence="1" type="ORF">ADK34_19385</name>
</gene>
<proteinExistence type="predicted"/>
<accession>A0A0L8KDD9</accession>
<organism evidence="1 2">
    <name type="scientific">Streptomyces viridochromogenes</name>
    <dbReference type="NCBI Taxonomy" id="1938"/>
    <lineage>
        <taxon>Bacteria</taxon>
        <taxon>Bacillati</taxon>
        <taxon>Actinomycetota</taxon>
        <taxon>Actinomycetes</taxon>
        <taxon>Kitasatosporales</taxon>
        <taxon>Streptomycetaceae</taxon>
        <taxon>Streptomyces</taxon>
    </lineage>
</organism>
<dbReference type="Proteomes" id="UP000037023">
    <property type="component" value="Unassembled WGS sequence"/>
</dbReference>
<dbReference type="OrthoDB" id="495830at2"/>
<dbReference type="RefSeq" id="WP_033203386.1">
    <property type="nucleotide sequence ID" value="NZ_LGUP01000202.1"/>
</dbReference>
<comment type="caution">
    <text evidence="1">The sequence shown here is derived from an EMBL/GenBank/DDBJ whole genome shotgun (WGS) entry which is preliminary data.</text>
</comment>
<reference evidence="1 2" key="1">
    <citation type="submission" date="2015-06" db="EMBL/GenBank/DDBJ databases">
        <authorList>
            <person name="Hoefler B.C."/>
            <person name="Straight P.D."/>
        </authorList>
    </citation>
    <scope>NUCLEOTIDE SEQUENCE [LARGE SCALE GENOMIC DNA]</scope>
    <source>
        <strain evidence="1 2">NRRL 3427</strain>
    </source>
</reference>
<evidence type="ECO:0000313" key="1">
    <source>
        <dbReference type="EMBL" id="KOG23910.1"/>
    </source>
</evidence>
<dbReference type="AlphaFoldDB" id="A0A0L8KDD9"/>
<evidence type="ECO:0000313" key="2">
    <source>
        <dbReference type="Proteomes" id="UP000037023"/>
    </source>
</evidence>
<protein>
    <submittedName>
        <fullName evidence="1">Uncharacterized protein</fullName>
    </submittedName>
</protein>
<dbReference type="EMBL" id="LGUP01000202">
    <property type="protein sequence ID" value="KOG23910.1"/>
    <property type="molecule type" value="Genomic_DNA"/>
</dbReference>
<name>A0A0L8KDD9_STRVR</name>
<dbReference type="PATRIC" id="fig|1938.6.peg.4180"/>
<sequence length="124" mass="13165">MPLTDDTQRFTALSARLTGFDGEDLTATGLAEVYRAVAEEELGAVRYERLLREWGERAAGMDGEPGASARAVTYLWYTGSWPGSPPRLVSPRAYAEGLVWKAAGLTAPAAGPGGYGSWAEGVGR</sequence>